<dbReference type="Proteomes" id="UP000235914">
    <property type="component" value="Unassembled WGS sequence"/>
</dbReference>
<keyword evidence="3 10" id="KW-0813">Transport</keyword>
<dbReference type="InterPro" id="IPR019823">
    <property type="entry name" value="Mechanosensitive_channel_CS"/>
</dbReference>
<name>A0A2N8IPX3_9BACT</name>
<evidence type="ECO:0000256" key="5">
    <source>
        <dbReference type="ARBA" id="ARBA00022692"/>
    </source>
</evidence>
<reference evidence="13 14" key="1">
    <citation type="journal article" date="2017" name="BMC Genomics">
        <title>Genome sequencing of 39 Akkermansia muciniphila isolates reveals its population structure, genomic and functional diverisity, and global distribution in mammalian gut microbiotas.</title>
        <authorList>
            <person name="Guo X."/>
            <person name="Li S."/>
            <person name="Zhang J."/>
            <person name="Wu F."/>
            <person name="Li X."/>
            <person name="Wu D."/>
            <person name="Zhang M."/>
            <person name="Ou Z."/>
            <person name="Jie Z."/>
            <person name="Yan Q."/>
            <person name="Li P."/>
            <person name="Yi J."/>
            <person name="Peng Y."/>
        </authorList>
    </citation>
    <scope>NUCLEOTIDE SEQUENCE [LARGE SCALE GENOMIC DNA]</scope>
    <source>
        <strain evidence="12 14">GP28</strain>
        <strain evidence="11 13">GP43</strain>
    </source>
</reference>
<dbReference type="HAMAP" id="MF_00115">
    <property type="entry name" value="MscL"/>
    <property type="match status" value="1"/>
</dbReference>
<dbReference type="GO" id="GO:0005886">
    <property type="term" value="C:plasma membrane"/>
    <property type="evidence" value="ECO:0007669"/>
    <property type="project" value="UniProtKB-SubCell"/>
</dbReference>
<feature type="transmembrane region" description="Helical" evidence="10">
    <location>
        <begin position="78"/>
        <end position="96"/>
    </location>
</feature>
<evidence type="ECO:0000256" key="2">
    <source>
        <dbReference type="ARBA" id="ARBA00007254"/>
    </source>
</evidence>
<evidence type="ECO:0000256" key="3">
    <source>
        <dbReference type="ARBA" id="ARBA00022448"/>
    </source>
</evidence>
<evidence type="ECO:0000313" key="12">
    <source>
        <dbReference type="EMBL" id="PNC98953.1"/>
    </source>
</evidence>
<evidence type="ECO:0000313" key="13">
    <source>
        <dbReference type="Proteomes" id="UP000235914"/>
    </source>
</evidence>
<dbReference type="InterPro" id="IPR037673">
    <property type="entry name" value="MSC/AndL"/>
</dbReference>
<evidence type="ECO:0000256" key="10">
    <source>
        <dbReference type="HAMAP-Rule" id="MF_00115"/>
    </source>
</evidence>
<dbReference type="Pfam" id="PF01741">
    <property type="entry name" value="MscL"/>
    <property type="match status" value="1"/>
</dbReference>
<proteinExistence type="inferred from homology"/>
<evidence type="ECO:0000313" key="14">
    <source>
        <dbReference type="Proteomes" id="UP000236075"/>
    </source>
</evidence>
<comment type="subcellular location">
    <subcellularLocation>
        <location evidence="1 10">Cell membrane</location>
        <topology evidence="1 10">Multi-pass membrane protein</topology>
    </subcellularLocation>
</comment>
<evidence type="ECO:0000313" key="11">
    <source>
        <dbReference type="EMBL" id="PNC54040.1"/>
    </source>
</evidence>
<dbReference type="PANTHER" id="PTHR30266:SF2">
    <property type="entry name" value="LARGE-CONDUCTANCE MECHANOSENSITIVE CHANNEL"/>
    <property type="match status" value="1"/>
</dbReference>
<dbReference type="PRINTS" id="PR01264">
    <property type="entry name" value="MECHCHANNEL"/>
</dbReference>
<feature type="transmembrane region" description="Helical" evidence="10">
    <location>
        <begin position="43"/>
        <end position="66"/>
    </location>
</feature>
<gene>
    <name evidence="10 11" type="primary">mscL</name>
    <name evidence="12" type="ORF">CXT95_11815</name>
    <name evidence="11" type="ORF">CXU09_10615</name>
</gene>
<dbReference type="EMBL" id="PJLB01000013">
    <property type="protein sequence ID" value="PNC98953.1"/>
    <property type="molecule type" value="Genomic_DNA"/>
</dbReference>
<dbReference type="EMBL" id="PJKN01000006">
    <property type="protein sequence ID" value="PNC54040.1"/>
    <property type="molecule type" value="Genomic_DNA"/>
</dbReference>
<dbReference type="InterPro" id="IPR036019">
    <property type="entry name" value="MscL_channel"/>
</dbReference>
<dbReference type="OMA" id="FKTFAMR"/>
<dbReference type="GeneID" id="60880238"/>
<dbReference type="Proteomes" id="UP000236075">
    <property type="component" value="Unassembled WGS sequence"/>
</dbReference>
<dbReference type="SUPFAM" id="SSF81330">
    <property type="entry name" value="Gated mechanosensitive channel"/>
    <property type="match status" value="1"/>
</dbReference>
<comment type="function">
    <text evidence="10">Channel that opens in response to stretch forces in the membrane lipid bilayer. May participate in the regulation of osmotic pressure changes within the cell.</text>
</comment>
<dbReference type="Gene3D" id="1.10.1200.120">
    <property type="entry name" value="Large-conductance mechanosensitive channel, MscL, domain 1"/>
    <property type="match status" value="1"/>
</dbReference>
<evidence type="ECO:0000256" key="1">
    <source>
        <dbReference type="ARBA" id="ARBA00004651"/>
    </source>
</evidence>
<evidence type="ECO:0000256" key="9">
    <source>
        <dbReference type="ARBA" id="ARBA00023303"/>
    </source>
</evidence>
<comment type="subunit">
    <text evidence="10">Homopentamer.</text>
</comment>
<keyword evidence="4 10" id="KW-1003">Cell membrane</keyword>
<dbReference type="RefSeq" id="WP_012419919.1">
    <property type="nucleotide sequence ID" value="NZ_AP021898.1"/>
</dbReference>
<evidence type="ECO:0000256" key="6">
    <source>
        <dbReference type="ARBA" id="ARBA00022989"/>
    </source>
</evidence>
<keyword evidence="8 10" id="KW-0472">Membrane</keyword>
<sequence length="137" mass="14847">MAHFFNLKGFLEEFKAFALKGNVIDLAVAVVIGGAFNKIVSVFVSSIITPIIGYLTSGVNLAYLVLKLGDVELKYGELLQATIDFLIIAFSVFVAIKLIGALRRKSEEAPAAPAPKPDDVVLLEQIRDILQKQADAK</sequence>
<keyword evidence="6 10" id="KW-1133">Transmembrane helix</keyword>
<evidence type="ECO:0000256" key="7">
    <source>
        <dbReference type="ARBA" id="ARBA00023065"/>
    </source>
</evidence>
<comment type="caution">
    <text evidence="11">The sequence shown here is derived from an EMBL/GenBank/DDBJ whole genome shotgun (WGS) entry which is preliminary data.</text>
</comment>
<protein>
    <recommendedName>
        <fullName evidence="10">Large-conductance mechanosensitive channel</fullName>
    </recommendedName>
</protein>
<keyword evidence="5 10" id="KW-0812">Transmembrane</keyword>
<keyword evidence="7 10" id="KW-0406">Ion transport</keyword>
<dbReference type="PROSITE" id="PS01327">
    <property type="entry name" value="MSCL"/>
    <property type="match status" value="1"/>
</dbReference>
<dbReference type="AlphaFoldDB" id="A0A2N8IPX3"/>
<dbReference type="PANTHER" id="PTHR30266">
    <property type="entry name" value="MECHANOSENSITIVE CHANNEL MSCL"/>
    <property type="match status" value="1"/>
</dbReference>
<comment type="similarity">
    <text evidence="2 10">Belongs to the MscL family.</text>
</comment>
<accession>A0A2N8IPX3</accession>
<dbReference type="NCBIfam" id="TIGR00220">
    <property type="entry name" value="mscL"/>
    <property type="match status" value="1"/>
</dbReference>
<keyword evidence="9 10" id="KW-0407">Ion channel</keyword>
<evidence type="ECO:0000256" key="4">
    <source>
        <dbReference type="ARBA" id="ARBA00022475"/>
    </source>
</evidence>
<dbReference type="GO" id="GO:0008381">
    <property type="term" value="F:mechanosensitive monoatomic ion channel activity"/>
    <property type="evidence" value="ECO:0007669"/>
    <property type="project" value="UniProtKB-UniRule"/>
</dbReference>
<organism evidence="11 13">
    <name type="scientific">Akkermansia muciniphila</name>
    <dbReference type="NCBI Taxonomy" id="239935"/>
    <lineage>
        <taxon>Bacteria</taxon>
        <taxon>Pseudomonadati</taxon>
        <taxon>Verrucomicrobiota</taxon>
        <taxon>Verrucomicrobiia</taxon>
        <taxon>Verrucomicrobiales</taxon>
        <taxon>Akkermansiaceae</taxon>
        <taxon>Akkermansia</taxon>
    </lineage>
</organism>
<evidence type="ECO:0000256" key="8">
    <source>
        <dbReference type="ARBA" id="ARBA00023136"/>
    </source>
</evidence>
<dbReference type="InterPro" id="IPR001185">
    <property type="entry name" value="MS_channel"/>
</dbReference>
<feature type="transmembrane region" description="Helical" evidence="10">
    <location>
        <begin position="17"/>
        <end position="36"/>
    </location>
</feature>